<dbReference type="OrthoDB" id="269822at2759"/>
<evidence type="ECO:0000256" key="4">
    <source>
        <dbReference type="ARBA" id="ARBA00023098"/>
    </source>
</evidence>
<evidence type="ECO:0000256" key="3">
    <source>
        <dbReference type="ARBA" id="ARBA00022963"/>
    </source>
</evidence>
<evidence type="ECO:0000313" key="8">
    <source>
        <dbReference type="Proteomes" id="UP000838763"/>
    </source>
</evidence>
<name>A0A9P1M5I0_9PEZI</name>
<dbReference type="AlphaFoldDB" id="A0A9P1M5I0"/>
<evidence type="ECO:0000313" key="7">
    <source>
        <dbReference type="EMBL" id="CAI4211041.1"/>
    </source>
</evidence>
<feature type="region of interest" description="Disordered" evidence="5">
    <location>
        <begin position="7"/>
        <end position="29"/>
    </location>
</feature>
<dbReference type="EC" id="3.1.4.11" evidence="1"/>
<evidence type="ECO:0000256" key="5">
    <source>
        <dbReference type="SAM" id="MobiDB-lite"/>
    </source>
</evidence>
<proteinExistence type="predicted"/>
<dbReference type="InterPro" id="IPR001192">
    <property type="entry name" value="PI-PLC_fam"/>
</dbReference>
<gene>
    <name evidence="7" type="ORF">PPNO1_LOCUS837</name>
</gene>
<reference evidence="7" key="1">
    <citation type="submission" date="2022-11" db="EMBL/GenBank/DDBJ databases">
        <authorList>
            <person name="Scott C."/>
            <person name="Bruce N."/>
        </authorList>
    </citation>
    <scope>NUCLEOTIDE SEQUENCE</scope>
</reference>
<dbReference type="Proteomes" id="UP000838763">
    <property type="component" value="Unassembled WGS sequence"/>
</dbReference>
<organism evidence="7 8">
    <name type="scientific">Parascedosporium putredinis</name>
    <dbReference type="NCBI Taxonomy" id="1442378"/>
    <lineage>
        <taxon>Eukaryota</taxon>
        <taxon>Fungi</taxon>
        <taxon>Dikarya</taxon>
        <taxon>Ascomycota</taxon>
        <taxon>Pezizomycotina</taxon>
        <taxon>Sordariomycetes</taxon>
        <taxon>Hypocreomycetidae</taxon>
        <taxon>Microascales</taxon>
        <taxon>Microascaceae</taxon>
        <taxon>Parascedosporium</taxon>
    </lineage>
</organism>
<keyword evidence="2" id="KW-0378">Hydrolase</keyword>
<dbReference type="SUPFAM" id="SSF51695">
    <property type="entry name" value="PLC-like phosphodiesterases"/>
    <property type="match status" value="1"/>
</dbReference>
<dbReference type="InterPro" id="IPR017946">
    <property type="entry name" value="PLC-like_Pdiesterase_TIM-brl"/>
</dbReference>
<dbReference type="PANTHER" id="PTHR10336">
    <property type="entry name" value="PHOSPHOINOSITIDE-SPECIFIC PHOSPHOLIPASE C FAMILY PROTEIN"/>
    <property type="match status" value="1"/>
</dbReference>
<dbReference type="PROSITE" id="PS50007">
    <property type="entry name" value="PIPLC_X_DOMAIN"/>
    <property type="match status" value="1"/>
</dbReference>
<dbReference type="EMBL" id="CALLCH030000001">
    <property type="protein sequence ID" value="CAI4211041.1"/>
    <property type="molecule type" value="Genomic_DNA"/>
</dbReference>
<dbReference type="PANTHER" id="PTHR10336:SF36">
    <property type="entry name" value="1-PHOSPHATIDYLINOSITOL 4,5-BISPHOSPHATE PHOSPHODIESTERASE BETA-4"/>
    <property type="match status" value="1"/>
</dbReference>
<dbReference type="GO" id="GO:0004435">
    <property type="term" value="F:phosphatidylinositol-4,5-bisphosphate phospholipase C activity"/>
    <property type="evidence" value="ECO:0007669"/>
    <property type="project" value="UniProtKB-EC"/>
</dbReference>
<keyword evidence="8" id="KW-1185">Reference proteome</keyword>
<keyword evidence="4" id="KW-0443">Lipid metabolism</keyword>
<comment type="caution">
    <text evidence="7">The sequence shown here is derived from an EMBL/GenBank/DDBJ whole genome shotgun (WGS) entry which is preliminary data.</text>
</comment>
<dbReference type="GO" id="GO:0016042">
    <property type="term" value="P:lipid catabolic process"/>
    <property type="evidence" value="ECO:0007669"/>
    <property type="project" value="UniProtKB-KW"/>
</dbReference>
<sequence>MCLQWRRRSKVKATAETTEIKPRRPPLRTHSSSFIRPRAFLNRLSTIASLRLVHDIKDSSELLQEVEVVTRQKFPTFDLGPKTRQHLEAIFKDLSQPHLHLKRQTFLDFLSEVQGEENVQLHKARYRFHEFCDIIMADYGFNAIQRPHSYKKDLSKPITHYFINSSHNTYLCGNQVTSISSPSHTGSHFYEAVAV</sequence>
<dbReference type="GO" id="GO:0051209">
    <property type="term" value="P:release of sequestered calcium ion into cytosol"/>
    <property type="evidence" value="ECO:0007669"/>
    <property type="project" value="TreeGrafter"/>
</dbReference>
<dbReference type="GO" id="GO:0048015">
    <property type="term" value="P:phosphatidylinositol-mediated signaling"/>
    <property type="evidence" value="ECO:0007669"/>
    <property type="project" value="TreeGrafter"/>
</dbReference>
<keyword evidence="3" id="KW-0442">Lipid degradation</keyword>
<accession>A0A9P1M5I0</accession>
<feature type="domain" description="Phosphatidylinositol-specific phospholipase C X" evidence="6">
    <location>
        <begin position="155"/>
        <end position="182"/>
    </location>
</feature>
<dbReference type="InterPro" id="IPR000909">
    <property type="entry name" value="PLipase_C_PInositol-sp_X_dom"/>
</dbReference>
<evidence type="ECO:0000259" key="6">
    <source>
        <dbReference type="Pfam" id="PF00388"/>
    </source>
</evidence>
<dbReference type="Gene3D" id="3.20.20.190">
    <property type="entry name" value="Phosphatidylinositol (PI) phosphodiesterase"/>
    <property type="match status" value="1"/>
</dbReference>
<evidence type="ECO:0000256" key="1">
    <source>
        <dbReference type="ARBA" id="ARBA00012368"/>
    </source>
</evidence>
<protein>
    <recommendedName>
        <fullName evidence="1">phosphoinositide phospholipase C</fullName>
        <ecNumber evidence="1">3.1.4.11</ecNumber>
    </recommendedName>
</protein>
<dbReference type="Pfam" id="PF00388">
    <property type="entry name" value="PI-PLC-X"/>
    <property type="match status" value="1"/>
</dbReference>
<evidence type="ECO:0000256" key="2">
    <source>
        <dbReference type="ARBA" id="ARBA00022801"/>
    </source>
</evidence>